<evidence type="ECO:0000313" key="2">
    <source>
        <dbReference type="Proteomes" id="UP000642488"/>
    </source>
</evidence>
<dbReference type="EMBL" id="JAEKPD010000010">
    <property type="protein sequence ID" value="MBJ3763443.1"/>
    <property type="molecule type" value="Genomic_DNA"/>
</dbReference>
<protein>
    <submittedName>
        <fullName evidence="1">DUF3572 domain-containing protein</fullName>
    </submittedName>
</protein>
<name>A0A934MD33_9RHOB</name>
<proteinExistence type="predicted"/>
<dbReference type="RefSeq" id="WP_198916612.1">
    <property type="nucleotide sequence ID" value="NZ_JAEKPD010000010.1"/>
</dbReference>
<gene>
    <name evidence="1" type="ORF">ILP92_11870</name>
</gene>
<sequence>MKRNTAYSRDAAETLAIDALGWIASTDDLLDAFMGASGVGRDHLRDRLDDPDFLAAILDFLLMNDAWITGFCDARDLPYEAPASARAALPGGAQVHWT</sequence>
<reference evidence="1" key="1">
    <citation type="submission" date="2020-12" db="EMBL/GenBank/DDBJ databases">
        <title>Bacterial taxonomy.</title>
        <authorList>
            <person name="Pan X."/>
        </authorList>
    </citation>
    <scope>NUCLEOTIDE SEQUENCE</scope>
    <source>
        <strain evidence="1">KCTC 52957</strain>
    </source>
</reference>
<dbReference type="InterPro" id="IPR021955">
    <property type="entry name" value="DUF3572"/>
</dbReference>
<accession>A0A934MD33</accession>
<dbReference type="Proteomes" id="UP000642488">
    <property type="component" value="Unassembled WGS sequence"/>
</dbReference>
<dbReference type="Pfam" id="PF12096">
    <property type="entry name" value="DUF3572"/>
    <property type="match status" value="1"/>
</dbReference>
<organism evidence="1 2">
    <name type="scientific">Palleronia pontilimi</name>
    <dbReference type="NCBI Taxonomy" id="1964209"/>
    <lineage>
        <taxon>Bacteria</taxon>
        <taxon>Pseudomonadati</taxon>
        <taxon>Pseudomonadota</taxon>
        <taxon>Alphaproteobacteria</taxon>
        <taxon>Rhodobacterales</taxon>
        <taxon>Roseobacteraceae</taxon>
        <taxon>Palleronia</taxon>
    </lineage>
</organism>
<evidence type="ECO:0000313" key="1">
    <source>
        <dbReference type="EMBL" id="MBJ3763443.1"/>
    </source>
</evidence>
<comment type="caution">
    <text evidence="1">The sequence shown here is derived from an EMBL/GenBank/DDBJ whole genome shotgun (WGS) entry which is preliminary data.</text>
</comment>
<keyword evidence="2" id="KW-1185">Reference proteome</keyword>
<dbReference type="AlphaFoldDB" id="A0A934MD33"/>